<dbReference type="GO" id="GO:0003677">
    <property type="term" value="F:DNA binding"/>
    <property type="evidence" value="ECO:0007669"/>
    <property type="project" value="UniProtKB-KW"/>
</dbReference>
<keyword evidence="6" id="KW-0238">DNA-binding</keyword>
<dbReference type="InterPro" id="IPR012337">
    <property type="entry name" value="RNaseH-like_sf"/>
</dbReference>
<proteinExistence type="predicted"/>
<evidence type="ECO:0000256" key="8">
    <source>
        <dbReference type="ARBA" id="ARBA00023242"/>
    </source>
</evidence>
<keyword evidence="2" id="KW-0479">Metal-binding</keyword>
<evidence type="ECO:0000256" key="5">
    <source>
        <dbReference type="ARBA" id="ARBA00023015"/>
    </source>
</evidence>
<dbReference type="Ensembl" id="ENSCVAT00000027756.1">
    <property type="protein sequence ID" value="ENSCVAP00000032185.1"/>
    <property type="gene ID" value="ENSCVAG00000022044.1"/>
</dbReference>
<dbReference type="OMA" id="MIHSNEM"/>
<evidence type="ECO:0000256" key="1">
    <source>
        <dbReference type="ARBA" id="ARBA00004123"/>
    </source>
</evidence>
<dbReference type="PROSITE" id="PS50808">
    <property type="entry name" value="ZF_BED"/>
    <property type="match status" value="1"/>
</dbReference>
<dbReference type="GO" id="GO:0008270">
    <property type="term" value="F:zinc ion binding"/>
    <property type="evidence" value="ECO:0007669"/>
    <property type="project" value="UniProtKB-KW"/>
</dbReference>
<feature type="region of interest" description="Disordered" evidence="10">
    <location>
        <begin position="467"/>
        <end position="487"/>
    </location>
</feature>
<evidence type="ECO:0000256" key="10">
    <source>
        <dbReference type="SAM" id="MobiDB-lite"/>
    </source>
</evidence>
<dbReference type="GeneTree" id="ENSGT00940000161131"/>
<keyword evidence="3 9" id="KW-0863">Zinc-finger</keyword>
<evidence type="ECO:0000256" key="7">
    <source>
        <dbReference type="ARBA" id="ARBA00023163"/>
    </source>
</evidence>
<dbReference type="SMART" id="SM00614">
    <property type="entry name" value="ZnF_BED"/>
    <property type="match status" value="1"/>
</dbReference>
<dbReference type="SUPFAM" id="SSF53098">
    <property type="entry name" value="Ribonuclease H-like"/>
    <property type="match status" value="1"/>
</dbReference>
<evidence type="ECO:0000256" key="6">
    <source>
        <dbReference type="ARBA" id="ARBA00023125"/>
    </source>
</evidence>
<keyword evidence="13" id="KW-1185">Reference proteome</keyword>
<sequence length="637" mass="72305">TKNKTLHRGPKQPVLVENDRGKSAVWRYFVFESDMEGKPKNVNRPVCKHCFKSVATKSSSTTNLGKHLKDRHPGLYTEFRQVKLWRSMDQVPIYTVEKPGSQQLIKQLNLRYALPSRNHFMYSENPELYNTTKQTVLQQLQGNPYFSCTTDLWTSRAASSFMAVTMQFITESWDMQSWCLGCVGLHSEHTGDSLREALEEIVQESWKLDTTKIAAITTDNASNNKKAFQQHFTWVPCFGHNLHLAIKKGLDIDSVSGALSRLRKTVAAFTSQVKSAFIVTFFIYLKLPEHGLIHDEPTRCDSTFEMVDRFTEQQQAFSAVLAEDRKKWYLMPQDSDITILETVKEVLSPLSTFTVALSGEKHTTLSYVLPITWKIYSTLTIEDTNDLKHRYENRNLQLVLNTATFLDPRFKDSFITLKEEVIQHLIVDNIQGLYTRRVPSLETSLPSATQPTKKYRTDLKGLLLNIQGERKKQHGEDTPTASTDEDPESWLRNELTLYETMPEQSAEEDPLNWWKTHESPLPHLAHAAKKYLCIAASSCASERVFSSSGLICSPRRSRLTEEHIEMLVFVAKNLQTAKQIQAGATTSANSILLRARRVEKASTFLKSCVSDILSPGGNITNTCIIICCIVCGMCADI</sequence>
<keyword evidence="5" id="KW-0805">Transcription regulation</keyword>
<dbReference type="Pfam" id="PF02892">
    <property type="entry name" value="zf-BED"/>
    <property type="match status" value="1"/>
</dbReference>
<evidence type="ECO:0000313" key="12">
    <source>
        <dbReference type="Ensembl" id="ENSCVAP00000032185.1"/>
    </source>
</evidence>
<keyword evidence="8" id="KW-0539">Nucleus</keyword>
<evidence type="ECO:0000313" key="13">
    <source>
        <dbReference type="Proteomes" id="UP000265020"/>
    </source>
</evidence>
<feature type="domain" description="BED-type" evidence="11">
    <location>
        <begin position="20"/>
        <end position="79"/>
    </location>
</feature>
<evidence type="ECO:0000256" key="3">
    <source>
        <dbReference type="ARBA" id="ARBA00022771"/>
    </source>
</evidence>
<evidence type="ECO:0000256" key="2">
    <source>
        <dbReference type="ARBA" id="ARBA00022723"/>
    </source>
</evidence>
<feature type="compositionally biased region" description="Basic and acidic residues" evidence="10">
    <location>
        <begin position="468"/>
        <end position="477"/>
    </location>
</feature>
<evidence type="ECO:0000259" key="11">
    <source>
        <dbReference type="PROSITE" id="PS50808"/>
    </source>
</evidence>
<reference evidence="12" key="2">
    <citation type="submission" date="2025-09" db="UniProtKB">
        <authorList>
            <consortium name="Ensembl"/>
        </authorList>
    </citation>
    <scope>IDENTIFICATION</scope>
</reference>
<dbReference type="GO" id="GO:0046983">
    <property type="term" value="F:protein dimerization activity"/>
    <property type="evidence" value="ECO:0007669"/>
    <property type="project" value="InterPro"/>
</dbReference>
<evidence type="ECO:0000256" key="4">
    <source>
        <dbReference type="ARBA" id="ARBA00022833"/>
    </source>
</evidence>
<dbReference type="AlphaFoldDB" id="A0A3Q2GR07"/>
<dbReference type="InterPro" id="IPR036236">
    <property type="entry name" value="Znf_C2H2_sf"/>
</dbReference>
<dbReference type="GO" id="GO:0005634">
    <property type="term" value="C:nucleus"/>
    <property type="evidence" value="ECO:0007669"/>
    <property type="project" value="UniProtKB-SubCell"/>
</dbReference>
<reference evidence="12" key="1">
    <citation type="submission" date="2025-08" db="UniProtKB">
        <authorList>
            <consortium name="Ensembl"/>
        </authorList>
    </citation>
    <scope>IDENTIFICATION</scope>
</reference>
<comment type="subcellular location">
    <subcellularLocation>
        <location evidence="1">Nucleus</location>
    </subcellularLocation>
</comment>
<dbReference type="InterPro" id="IPR052035">
    <property type="entry name" value="ZnF_BED_domain_contain"/>
</dbReference>
<dbReference type="PANTHER" id="PTHR46481">
    <property type="entry name" value="ZINC FINGER BED DOMAIN-CONTAINING PROTEIN 4"/>
    <property type="match status" value="1"/>
</dbReference>
<dbReference type="Pfam" id="PF05699">
    <property type="entry name" value="Dimer_Tnp_hAT"/>
    <property type="match status" value="1"/>
</dbReference>
<protein>
    <recommendedName>
        <fullName evidence="11">BED-type domain-containing protein</fullName>
    </recommendedName>
</protein>
<keyword evidence="7" id="KW-0804">Transcription</keyword>
<keyword evidence="4" id="KW-0862">Zinc</keyword>
<dbReference type="InterPro" id="IPR003656">
    <property type="entry name" value="Znf_BED"/>
</dbReference>
<accession>A0A3Q2GR07</accession>
<organism evidence="12 13">
    <name type="scientific">Cyprinodon variegatus</name>
    <name type="common">Sheepshead minnow</name>
    <dbReference type="NCBI Taxonomy" id="28743"/>
    <lineage>
        <taxon>Eukaryota</taxon>
        <taxon>Metazoa</taxon>
        <taxon>Chordata</taxon>
        <taxon>Craniata</taxon>
        <taxon>Vertebrata</taxon>
        <taxon>Euteleostomi</taxon>
        <taxon>Actinopterygii</taxon>
        <taxon>Neopterygii</taxon>
        <taxon>Teleostei</taxon>
        <taxon>Neoteleostei</taxon>
        <taxon>Acanthomorphata</taxon>
        <taxon>Ovalentaria</taxon>
        <taxon>Atherinomorphae</taxon>
        <taxon>Cyprinodontiformes</taxon>
        <taxon>Cyprinodontidae</taxon>
        <taxon>Cyprinodon</taxon>
    </lineage>
</organism>
<dbReference type="SUPFAM" id="SSF57667">
    <property type="entry name" value="beta-beta-alpha zinc fingers"/>
    <property type="match status" value="1"/>
</dbReference>
<evidence type="ECO:0000256" key="9">
    <source>
        <dbReference type="PROSITE-ProRule" id="PRU00027"/>
    </source>
</evidence>
<dbReference type="Proteomes" id="UP000265020">
    <property type="component" value="Unassembled WGS sequence"/>
</dbReference>
<name>A0A3Q2GR07_CYPVA</name>
<dbReference type="PANTHER" id="PTHR46481:SF9">
    <property type="entry name" value="ZINC FINGER BED DOMAIN-CONTAINING PROTEIN 1-LIKE"/>
    <property type="match status" value="1"/>
</dbReference>
<dbReference type="InterPro" id="IPR008906">
    <property type="entry name" value="HATC_C_dom"/>
</dbReference>